<comment type="caution">
    <text evidence="1">The sequence shown here is derived from an EMBL/GenBank/DDBJ whole genome shotgun (WGS) entry which is preliminary data.</text>
</comment>
<dbReference type="InterPro" id="IPR042470">
    <property type="entry name" value="RMI1_N_C_sf"/>
</dbReference>
<organism evidence="1 2">
    <name type="scientific">Wickerhamiella sorbophila</name>
    <dbReference type="NCBI Taxonomy" id="45607"/>
    <lineage>
        <taxon>Eukaryota</taxon>
        <taxon>Fungi</taxon>
        <taxon>Dikarya</taxon>
        <taxon>Ascomycota</taxon>
        <taxon>Saccharomycotina</taxon>
        <taxon>Dipodascomycetes</taxon>
        <taxon>Dipodascales</taxon>
        <taxon>Trichomonascaceae</taxon>
        <taxon>Wickerhamiella</taxon>
    </lineage>
</organism>
<proteinExistence type="predicted"/>
<dbReference type="AlphaFoldDB" id="A0A2T0FCX1"/>
<dbReference type="Proteomes" id="UP000238350">
    <property type="component" value="Unassembled WGS sequence"/>
</dbReference>
<accession>A0A2T0FCX1</accession>
<reference evidence="1 2" key="1">
    <citation type="submission" date="2017-04" db="EMBL/GenBank/DDBJ databases">
        <title>Genome sequencing of [Candida] sorbophila.</title>
        <authorList>
            <person name="Ahn J.O."/>
        </authorList>
    </citation>
    <scope>NUCLEOTIDE SEQUENCE [LARGE SCALE GENOMIC DNA]</scope>
    <source>
        <strain evidence="1 2">DS02</strain>
    </source>
</reference>
<protein>
    <submittedName>
        <fullName evidence="1">Uncharacterized protein</fullName>
    </submittedName>
</protein>
<dbReference type="EMBL" id="NDIQ01000001">
    <property type="protein sequence ID" value="PRT52844.1"/>
    <property type="molecule type" value="Genomic_DNA"/>
</dbReference>
<dbReference type="Gene3D" id="2.40.50.770">
    <property type="entry name" value="RecQ-mediated genome instability protein Rmi1, C-terminal domain"/>
    <property type="match status" value="1"/>
</dbReference>
<dbReference type="GeneID" id="36514213"/>
<evidence type="ECO:0000313" key="2">
    <source>
        <dbReference type="Proteomes" id="UP000238350"/>
    </source>
</evidence>
<dbReference type="RefSeq" id="XP_024662790.1">
    <property type="nucleotide sequence ID" value="XM_024807022.1"/>
</dbReference>
<evidence type="ECO:0000313" key="1">
    <source>
        <dbReference type="EMBL" id="PRT52844.1"/>
    </source>
</evidence>
<keyword evidence="2" id="KW-1185">Reference proteome</keyword>
<gene>
    <name evidence="1" type="ORF">B9G98_00464</name>
</gene>
<sequence length="156" mass="16914">MFECPPGCDSLAQSRLPQDDGSRLLNETIVVKVVDMLNISRSVSSQLEPLVESGRKVAPEEGDETPEKQYKSTALPVYKYVVEDLGGAQRFLVLLDTLDGDLPQPGAILKLKNAPLQHGVLLCGKSNIDVVVLGTRPTRDQLRARLDLELASSGSC</sequence>
<name>A0A2T0FCX1_9ASCO</name>